<keyword evidence="3" id="KW-1185">Reference proteome</keyword>
<dbReference type="GO" id="GO:0016747">
    <property type="term" value="F:acyltransferase activity, transferring groups other than amino-acyl groups"/>
    <property type="evidence" value="ECO:0007669"/>
    <property type="project" value="InterPro"/>
</dbReference>
<name>A0A6N7EFT0_9MICO</name>
<evidence type="ECO:0000313" key="2">
    <source>
        <dbReference type="EMBL" id="MPV35527.1"/>
    </source>
</evidence>
<sequence>MVSTITDKAYIAGVGETEYVRGTPKGERQLILEASVAACRDAGVDPSTVDGVVMAWKDVPTNEDFIAALGIKDLRFHSHVHIGGASPVAAVVQAAAAVAAGLAKRVIVATGHNFYSTTNRLSSVEQSPGGVGNVPGYEIRNNLENPAGLLAPMQWYSLHANRWFHETKADPGGMETVALTTRKHAQLNKKAYMRGRELTSEQYWASPTFVKPFHLFDICLETDGAAAVLVVSAEEARDMGRRAVAIAGGAEGHADSPDDLSSRPDILNMGITKAADRAFDMAGIRREEVDFAEIYDCFTFVVLRQIEEMGFCGRGEAPDFVSGGRIALGGEMPINTHGGLLSQAHVVGMNHVVEAVSQLRGEAGDAQVRDAHIGLVTGYGDFSDGSVVLLHN</sequence>
<accession>A0A6N7EFT0</accession>
<dbReference type="SUPFAM" id="SSF53901">
    <property type="entry name" value="Thiolase-like"/>
    <property type="match status" value="2"/>
</dbReference>
<dbReference type="InterPro" id="IPR016039">
    <property type="entry name" value="Thiolase-like"/>
</dbReference>
<dbReference type="EMBL" id="WHPC01000001">
    <property type="protein sequence ID" value="MPV35527.1"/>
    <property type="molecule type" value="Genomic_DNA"/>
</dbReference>
<dbReference type="InterPro" id="IPR055140">
    <property type="entry name" value="Thiolase_C_2"/>
</dbReference>
<comment type="caution">
    <text evidence="2">The sequence shown here is derived from an EMBL/GenBank/DDBJ whole genome shotgun (WGS) entry which is preliminary data.</text>
</comment>
<dbReference type="PANTHER" id="PTHR42870">
    <property type="entry name" value="ACETYL-COA C-ACETYLTRANSFERASE"/>
    <property type="match status" value="1"/>
</dbReference>
<reference evidence="2 3" key="1">
    <citation type="submission" date="2019-10" db="EMBL/GenBank/DDBJ databases">
        <title>Georgenia wutianyii sp. nov. and Georgenia yuyongxinii sp. nov. isolated from plateau pika (Ochotona curzoniae) in the Qinghai-Tibet plateau of China.</title>
        <authorList>
            <person name="Tian Z."/>
        </authorList>
    </citation>
    <scope>NUCLEOTIDE SEQUENCE [LARGE SCALE GENOMIC DNA]</scope>
    <source>
        <strain evidence="2 3">JCM 19765</strain>
    </source>
</reference>
<dbReference type="Gene3D" id="3.40.47.10">
    <property type="match status" value="1"/>
</dbReference>
<evidence type="ECO:0000313" key="3">
    <source>
        <dbReference type="Proteomes" id="UP000437709"/>
    </source>
</evidence>
<proteinExistence type="predicted"/>
<dbReference type="PIRSF" id="PIRSF000429">
    <property type="entry name" value="Ac-CoA_Ac_transf"/>
    <property type="match status" value="1"/>
</dbReference>
<feature type="domain" description="Thiolase C-terminal" evidence="1">
    <location>
        <begin position="256"/>
        <end position="388"/>
    </location>
</feature>
<dbReference type="CDD" id="cd00829">
    <property type="entry name" value="SCP-x_thiolase"/>
    <property type="match status" value="1"/>
</dbReference>
<gene>
    <name evidence="2" type="ORF">GB881_00440</name>
</gene>
<dbReference type="Proteomes" id="UP000437709">
    <property type="component" value="Unassembled WGS sequence"/>
</dbReference>
<dbReference type="InterPro" id="IPR002155">
    <property type="entry name" value="Thiolase"/>
</dbReference>
<dbReference type="AlphaFoldDB" id="A0A6N7EFT0"/>
<evidence type="ECO:0000259" key="1">
    <source>
        <dbReference type="Pfam" id="PF22691"/>
    </source>
</evidence>
<dbReference type="OrthoDB" id="9785768at2"/>
<dbReference type="Pfam" id="PF22691">
    <property type="entry name" value="Thiolase_C_1"/>
    <property type="match status" value="1"/>
</dbReference>
<dbReference type="PANTHER" id="PTHR42870:SF1">
    <property type="entry name" value="NON-SPECIFIC LIPID-TRANSFER PROTEIN-LIKE 2"/>
    <property type="match status" value="1"/>
</dbReference>
<protein>
    <submittedName>
        <fullName evidence="2">Transporter</fullName>
    </submittedName>
</protein>
<dbReference type="RefSeq" id="WP_152193431.1">
    <property type="nucleotide sequence ID" value="NZ_VUKD01000001.1"/>
</dbReference>
<organism evidence="2 3">
    <name type="scientific">Georgenia subflava</name>
    <dbReference type="NCBI Taxonomy" id="1622177"/>
    <lineage>
        <taxon>Bacteria</taxon>
        <taxon>Bacillati</taxon>
        <taxon>Actinomycetota</taxon>
        <taxon>Actinomycetes</taxon>
        <taxon>Micrococcales</taxon>
        <taxon>Bogoriellaceae</taxon>
        <taxon>Georgenia</taxon>
    </lineage>
</organism>